<keyword evidence="3" id="KW-1185">Reference proteome</keyword>
<feature type="transmembrane region" description="Helical" evidence="1">
    <location>
        <begin position="135"/>
        <end position="158"/>
    </location>
</feature>
<feature type="transmembrane region" description="Helical" evidence="1">
    <location>
        <begin position="98"/>
        <end position="123"/>
    </location>
</feature>
<keyword evidence="1" id="KW-0472">Membrane</keyword>
<dbReference type="Proteomes" id="UP001432099">
    <property type="component" value="Chromosome"/>
</dbReference>
<accession>A0ABN6ZCT0</accession>
<dbReference type="EMBL" id="AP028127">
    <property type="protein sequence ID" value="BEH90844.1"/>
    <property type="molecule type" value="Genomic_DNA"/>
</dbReference>
<feature type="transmembrane region" description="Helical" evidence="1">
    <location>
        <begin position="12"/>
        <end position="34"/>
    </location>
</feature>
<feature type="transmembrane region" description="Helical" evidence="1">
    <location>
        <begin position="164"/>
        <end position="185"/>
    </location>
</feature>
<keyword evidence="1" id="KW-0812">Transmembrane</keyword>
<keyword evidence="1" id="KW-1133">Transmembrane helix</keyword>
<sequence>MKNPIQYQRQMALQLHCGIHAFCFVVTFICMLFLRFEVGFLEVLALIIPLIGVLALFLNSNLGKGRRVMKECYLCASAASVLSLFLLSQVLMQFCCNYWFGGLLYFLFTGAALAGLAYFIFLGDMQFLSKCLTPIALVGSIVIGLLVAIVIYKFFIAYWFNAGFILFLSYGLWVLNLVLTIFICLDLRILFLKGR</sequence>
<feature type="transmembrane region" description="Helical" evidence="1">
    <location>
        <begin position="40"/>
        <end position="60"/>
    </location>
</feature>
<gene>
    <name evidence="2" type="ORF">T23_09460</name>
</gene>
<protein>
    <recommendedName>
        <fullName evidence="4">DUF308 domain-containing protein</fullName>
    </recommendedName>
</protein>
<evidence type="ECO:0008006" key="4">
    <source>
        <dbReference type="Google" id="ProtNLM"/>
    </source>
</evidence>
<proteinExistence type="predicted"/>
<dbReference type="RefSeq" id="WP_161832584.1">
    <property type="nucleotide sequence ID" value="NZ_AP028127.1"/>
</dbReference>
<organism evidence="2 3">
    <name type="scientific">Turicibacter faecis</name>
    <dbReference type="NCBI Taxonomy" id="2963365"/>
    <lineage>
        <taxon>Bacteria</taxon>
        <taxon>Bacillati</taxon>
        <taxon>Bacillota</taxon>
        <taxon>Erysipelotrichia</taxon>
        <taxon>Erysipelotrichales</taxon>
        <taxon>Turicibacteraceae</taxon>
        <taxon>Turicibacter</taxon>
    </lineage>
</organism>
<evidence type="ECO:0000313" key="3">
    <source>
        <dbReference type="Proteomes" id="UP001432099"/>
    </source>
</evidence>
<reference evidence="2" key="1">
    <citation type="journal article" date="2024" name="Int. J. Syst. Evol. Microbiol.">
        <title>Turicibacter faecis sp. nov., isolated from faeces of heart failure mouse model.</title>
        <authorList>
            <person name="Imamura Y."/>
            <person name="Motooka D."/>
            <person name="Nakajima Y."/>
            <person name="Ito S."/>
            <person name="Kitakaze M."/>
            <person name="Iida T."/>
            <person name="Nakamura S."/>
        </authorList>
    </citation>
    <scope>NUCLEOTIDE SEQUENCE</scope>
    <source>
        <strain evidence="2">TC023</strain>
    </source>
</reference>
<feature type="transmembrane region" description="Helical" evidence="1">
    <location>
        <begin position="72"/>
        <end position="92"/>
    </location>
</feature>
<evidence type="ECO:0000256" key="1">
    <source>
        <dbReference type="SAM" id="Phobius"/>
    </source>
</evidence>
<evidence type="ECO:0000313" key="2">
    <source>
        <dbReference type="EMBL" id="BEH90844.1"/>
    </source>
</evidence>
<name>A0ABN6ZCT0_9FIRM</name>